<dbReference type="SUPFAM" id="SSF53098">
    <property type="entry name" value="Ribonuclease H-like"/>
    <property type="match status" value="1"/>
</dbReference>
<organism evidence="2 3">
    <name type="scientific">Paxillus rubicundulus Ve08.2h10</name>
    <dbReference type="NCBI Taxonomy" id="930991"/>
    <lineage>
        <taxon>Eukaryota</taxon>
        <taxon>Fungi</taxon>
        <taxon>Dikarya</taxon>
        <taxon>Basidiomycota</taxon>
        <taxon>Agaricomycotina</taxon>
        <taxon>Agaricomycetes</taxon>
        <taxon>Agaricomycetidae</taxon>
        <taxon>Boletales</taxon>
        <taxon>Paxilineae</taxon>
        <taxon>Paxillaceae</taxon>
        <taxon>Paxillus</taxon>
    </lineage>
</organism>
<reference evidence="2 3" key="1">
    <citation type="submission" date="2014-04" db="EMBL/GenBank/DDBJ databases">
        <authorList>
            <consortium name="DOE Joint Genome Institute"/>
            <person name="Kuo A."/>
            <person name="Kohler A."/>
            <person name="Jargeat P."/>
            <person name="Nagy L.G."/>
            <person name="Floudas D."/>
            <person name="Copeland A."/>
            <person name="Barry K.W."/>
            <person name="Cichocki N."/>
            <person name="Veneault-Fourrey C."/>
            <person name="LaButti K."/>
            <person name="Lindquist E.A."/>
            <person name="Lipzen A."/>
            <person name="Lundell T."/>
            <person name="Morin E."/>
            <person name="Murat C."/>
            <person name="Sun H."/>
            <person name="Tunlid A."/>
            <person name="Henrissat B."/>
            <person name="Grigoriev I.V."/>
            <person name="Hibbett D.S."/>
            <person name="Martin F."/>
            <person name="Nordberg H.P."/>
            <person name="Cantor M.N."/>
            <person name="Hua S.X."/>
        </authorList>
    </citation>
    <scope>NUCLEOTIDE SEQUENCE [LARGE SCALE GENOMIC DNA]</scope>
    <source>
        <strain evidence="2 3">Ve08.2h10</strain>
    </source>
</reference>
<reference evidence="3" key="2">
    <citation type="submission" date="2015-01" db="EMBL/GenBank/DDBJ databases">
        <title>Evolutionary Origins and Diversification of the Mycorrhizal Mutualists.</title>
        <authorList>
            <consortium name="DOE Joint Genome Institute"/>
            <consortium name="Mycorrhizal Genomics Consortium"/>
            <person name="Kohler A."/>
            <person name="Kuo A."/>
            <person name="Nagy L.G."/>
            <person name="Floudas D."/>
            <person name="Copeland A."/>
            <person name="Barry K.W."/>
            <person name="Cichocki N."/>
            <person name="Veneault-Fourrey C."/>
            <person name="LaButti K."/>
            <person name="Lindquist E.A."/>
            <person name="Lipzen A."/>
            <person name="Lundell T."/>
            <person name="Morin E."/>
            <person name="Murat C."/>
            <person name="Riley R."/>
            <person name="Ohm R."/>
            <person name="Sun H."/>
            <person name="Tunlid A."/>
            <person name="Henrissat B."/>
            <person name="Grigoriev I.V."/>
            <person name="Hibbett D.S."/>
            <person name="Martin F."/>
        </authorList>
    </citation>
    <scope>NUCLEOTIDE SEQUENCE [LARGE SCALE GENOMIC DNA]</scope>
    <source>
        <strain evidence="3">Ve08.2h10</strain>
    </source>
</reference>
<dbReference type="GO" id="GO:0046983">
    <property type="term" value="F:protein dimerization activity"/>
    <property type="evidence" value="ECO:0007669"/>
    <property type="project" value="InterPro"/>
</dbReference>
<keyword evidence="3" id="KW-1185">Reference proteome</keyword>
<protein>
    <recommendedName>
        <fullName evidence="1">HAT C-terminal dimerisation domain-containing protein</fullName>
    </recommendedName>
</protein>
<evidence type="ECO:0000259" key="1">
    <source>
        <dbReference type="Pfam" id="PF05699"/>
    </source>
</evidence>
<dbReference type="HOGENOM" id="CLU_009123_9_0_1"/>
<dbReference type="Proteomes" id="UP000054538">
    <property type="component" value="Unassembled WGS sequence"/>
</dbReference>
<dbReference type="AlphaFoldDB" id="A0A0D0DH36"/>
<proteinExistence type="predicted"/>
<dbReference type="InParanoid" id="A0A0D0DH36"/>
<dbReference type="EMBL" id="KN825960">
    <property type="protein sequence ID" value="KIK80679.1"/>
    <property type="molecule type" value="Genomic_DNA"/>
</dbReference>
<accession>A0A0D0DH36</accession>
<evidence type="ECO:0000313" key="3">
    <source>
        <dbReference type="Proteomes" id="UP000054538"/>
    </source>
</evidence>
<dbReference type="InterPro" id="IPR008906">
    <property type="entry name" value="HATC_C_dom"/>
</dbReference>
<dbReference type="Pfam" id="PF05699">
    <property type="entry name" value="Dimer_Tnp_hAT"/>
    <property type="match status" value="1"/>
</dbReference>
<dbReference type="OrthoDB" id="2661839at2759"/>
<name>A0A0D0DH36_9AGAM</name>
<gene>
    <name evidence="2" type="ORF">PAXRUDRAFT_158032</name>
</gene>
<evidence type="ECO:0000313" key="2">
    <source>
        <dbReference type="EMBL" id="KIK80679.1"/>
    </source>
</evidence>
<sequence>MEEYWNNHPITHKDTSRSTVVVATNPNKDKENIELEYGQHCHILLQKTAIQSDPGGWKAELPCYLSDMPVDVSKDTNIISWWSTHPMIYPMLSWIAMDVYAIPATSIATNHHSCLGGEKFEYLQVLKHAWQDKVTDHAAANSTEIDEVYVGDFRELLRTDNKLSEWDKVDEVITL</sequence>
<dbReference type="InterPro" id="IPR012337">
    <property type="entry name" value="RNaseH-like_sf"/>
</dbReference>
<feature type="domain" description="HAT C-terminal dimerisation" evidence="1">
    <location>
        <begin position="64"/>
        <end position="110"/>
    </location>
</feature>